<comment type="caution">
    <text evidence="1">The sequence shown here is derived from an EMBL/GenBank/DDBJ whole genome shotgun (WGS) entry which is preliminary data.</text>
</comment>
<keyword evidence="2" id="KW-1185">Reference proteome</keyword>
<feature type="non-terminal residue" evidence="1">
    <location>
        <position position="1"/>
    </location>
</feature>
<proteinExistence type="predicted"/>
<dbReference type="Gene3D" id="1.10.1410.40">
    <property type="match status" value="1"/>
</dbReference>
<protein>
    <submittedName>
        <fullName evidence="1">Uncharacterized protein</fullName>
    </submittedName>
</protein>
<dbReference type="Proteomes" id="UP001497623">
    <property type="component" value="Unassembled WGS sequence"/>
</dbReference>
<sequence>FTEVVRNAVRLAKLVSLKNDWKKLFILHSFHIKRIAIKYYDILDKLSNWKAFQRLLLYLAENLDDGYIDGFFIRNQDVYNKDDGTCHALAEVIREAKMSIKPENLKNLLPDE</sequence>
<evidence type="ECO:0000313" key="2">
    <source>
        <dbReference type="Proteomes" id="UP001497623"/>
    </source>
</evidence>
<dbReference type="AlphaFoldDB" id="A0AAV2PS07"/>
<dbReference type="EMBL" id="CAXKWB010000813">
    <property type="protein sequence ID" value="CAL4062309.1"/>
    <property type="molecule type" value="Genomic_DNA"/>
</dbReference>
<evidence type="ECO:0000313" key="1">
    <source>
        <dbReference type="EMBL" id="CAL4062309.1"/>
    </source>
</evidence>
<accession>A0AAV2PS07</accession>
<gene>
    <name evidence="1" type="ORF">MNOR_LOCUS2608</name>
</gene>
<name>A0AAV2PS07_MEGNR</name>
<organism evidence="1 2">
    <name type="scientific">Meganyctiphanes norvegica</name>
    <name type="common">Northern krill</name>
    <name type="synonym">Thysanopoda norvegica</name>
    <dbReference type="NCBI Taxonomy" id="48144"/>
    <lineage>
        <taxon>Eukaryota</taxon>
        <taxon>Metazoa</taxon>
        <taxon>Ecdysozoa</taxon>
        <taxon>Arthropoda</taxon>
        <taxon>Crustacea</taxon>
        <taxon>Multicrustacea</taxon>
        <taxon>Malacostraca</taxon>
        <taxon>Eumalacostraca</taxon>
        <taxon>Eucarida</taxon>
        <taxon>Euphausiacea</taxon>
        <taxon>Euphausiidae</taxon>
        <taxon>Meganyctiphanes</taxon>
    </lineage>
</organism>
<reference evidence="1 2" key="1">
    <citation type="submission" date="2024-05" db="EMBL/GenBank/DDBJ databases">
        <authorList>
            <person name="Wallberg A."/>
        </authorList>
    </citation>
    <scope>NUCLEOTIDE SEQUENCE [LARGE SCALE GENOMIC DNA]</scope>
</reference>